<evidence type="ECO:0000313" key="2">
    <source>
        <dbReference type="Proteomes" id="UP000002275"/>
    </source>
</evidence>
<sequence length="60" mass="6782">MSVSNQQISIESIKKIEDPDEKASFVTLLRRKTGARLSAINASYNPNDMVWEFLPRALNS</sequence>
<proteinExistence type="predicted"/>
<organism evidence="1 2">
    <name type="scientific">Vibrio vulnificus (strain CMCP6)</name>
    <dbReference type="NCBI Taxonomy" id="216895"/>
    <lineage>
        <taxon>Bacteria</taxon>
        <taxon>Pseudomonadati</taxon>
        <taxon>Pseudomonadota</taxon>
        <taxon>Gammaproteobacteria</taxon>
        <taxon>Vibrionales</taxon>
        <taxon>Vibrionaceae</taxon>
        <taxon>Vibrio</taxon>
    </lineage>
</organism>
<dbReference type="EMBL" id="AE016796">
    <property type="protein sequence ID" value="AAO07420.1"/>
    <property type="molecule type" value="Genomic_DNA"/>
</dbReference>
<reference evidence="2" key="1">
    <citation type="submission" date="2002-12" db="EMBL/GenBank/DDBJ databases">
        <title>Complete genome sequence of Vibrio vulnificus CMCP6.</title>
        <authorList>
            <person name="Rhee J.H."/>
            <person name="Kim S.Y."/>
            <person name="Chung S.S."/>
            <person name="Kim J.J."/>
            <person name="Moon Y.H."/>
            <person name="Jeong H."/>
            <person name="Choy H.E."/>
        </authorList>
    </citation>
    <scope>NUCLEOTIDE SEQUENCE [LARGE SCALE GENOMIC DNA]</scope>
    <source>
        <strain evidence="2">CMCP6</strain>
    </source>
</reference>
<protein>
    <submittedName>
        <fullName evidence="1">Uncharacterized protein</fullName>
    </submittedName>
</protein>
<evidence type="ECO:0000313" key="1">
    <source>
        <dbReference type="EMBL" id="AAO07420.1"/>
    </source>
</evidence>
<reference evidence="1 2" key="3">
    <citation type="journal article" date="2011" name="Mol. Syst. Biol.">
        <title>Integrative genome-scale metabolic analysis of Vibrio vulnificus for drug targeting and discovery.</title>
        <authorList>
            <person name="Kim H.U."/>
            <person name="Kim S.Y."/>
            <person name="Jeong H."/>
            <person name="Kim T.Y."/>
            <person name="Kim J.J."/>
            <person name="Choy H.E."/>
            <person name="Yi K.Y."/>
            <person name="Rhee J.H."/>
            <person name="Lee S.Y."/>
        </authorList>
    </citation>
    <scope>NUCLEOTIDE SEQUENCE [LARGE SCALE GENOMIC DNA]</scope>
    <source>
        <strain evidence="1 2">CMCP6</strain>
    </source>
</reference>
<accession>A0A3Q0KY70</accession>
<dbReference type="Proteomes" id="UP000002275">
    <property type="component" value="Chromosome II"/>
</dbReference>
<dbReference type="KEGG" id="vvu:VV2_0467"/>
<reference evidence="1 2" key="2">
    <citation type="journal article" date="2003" name="Infect. Immun.">
        <title>Characterization and pathogenic significance of Vibrio vulnificus antigens preferentially expressed in septicemic patients.</title>
        <authorList>
            <person name="Kim Y.R."/>
            <person name="Lee S.E."/>
            <person name="Kim C.M."/>
            <person name="Kim S.Y."/>
            <person name="Shin E.K."/>
            <person name="Shin D.H."/>
            <person name="Chung S.S."/>
            <person name="Choy H.E."/>
            <person name="Progulske-Fox A."/>
            <person name="Hillman J.D."/>
            <person name="Handfield M."/>
            <person name="Rhee J.H."/>
        </authorList>
    </citation>
    <scope>NUCLEOTIDE SEQUENCE [LARGE SCALE GENOMIC DNA]</scope>
    <source>
        <strain evidence="1 2">CMCP6</strain>
    </source>
</reference>
<dbReference type="AlphaFoldDB" id="A0A3Q0KY70"/>
<name>A0A3Q0KY70_VIBVU</name>
<gene>
    <name evidence="1" type="ordered locus">VV2_0467</name>
</gene>